<dbReference type="SUPFAM" id="SSF56784">
    <property type="entry name" value="HAD-like"/>
    <property type="match status" value="1"/>
</dbReference>
<dbReference type="NCBIfam" id="TIGR01549">
    <property type="entry name" value="HAD-SF-IA-v1"/>
    <property type="match status" value="1"/>
</dbReference>
<dbReference type="PANTHER" id="PTHR46649">
    <property type="match status" value="1"/>
</dbReference>
<sequence length="225" mass="24693">MTIRAVLFDFSGTLYRLEKDGPWLADLVDGEDLVGEHEVELVRRLTAPVGPLDGLPDHLQDAWARRDLDPAVHREVHLAMFDRVGLPAHTAEAFYARLVDPGNWRPYPDAVQALRTVRDAGIRSGIISNIPWDIRTALKRDDALELVDDLALSYVEGRIKPDPELFRLACRRLGVAPEEALMIGDSVTADGGAAEVGSRVAFVEPLPTAQRPTALLDALAAHGVR</sequence>
<evidence type="ECO:0000313" key="1">
    <source>
        <dbReference type="EMBL" id="GGM44499.1"/>
    </source>
</evidence>
<dbReference type="Gene3D" id="3.40.50.1000">
    <property type="entry name" value="HAD superfamily/HAD-like"/>
    <property type="match status" value="1"/>
</dbReference>
<dbReference type="AlphaFoldDB" id="A0A8J3FT00"/>
<evidence type="ECO:0000313" key="2">
    <source>
        <dbReference type="Proteomes" id="UP000637578"/>
    </source>
</evidence>
<proteinExistence type="predicted"/>
<protein>
    <submittedName>
        <fullName evidence="1">Hydrolase</fullName>
    </submittedName>
</protein>
<keyword evidence="1" id="KW-0378">Hydrolase</keyword>
<dbReference type="InterPro" id="IPR023214">
    <property type="entry name" value="HAD_sf"/>
</dbReference>
<dbReference type="PRINTS" id="PR00413">
    <property type="entry name" value="HADHALOGNASE"/>
</dbReference>
<dbReference type="Pfam" id="PF00702">
    <property type="entry name" value="Hydrolase"/>
    <property type="match status" value="1"/>
</dbReference>
<dbReference type="SFLD" id="SFLDS00003">
    <property type="entry name" value="Haloacid_Dehalogenase"/>
    <property type="match status" value="1"/>
</dbReference>
<dbReference type="SFLD" id="SFLDG01129">
    <property type="entry name" value="C1.5:_HAD__Beta-PGM__Phosphata"/>
    <property type="match status" value="1"/>
</dbReference>
<gene>
    <name evidence="1" type="ORF">GCM10012275_14390</name>
</gene>
<keyword evidence="2" id="KW-1185">Reference proteome</keyword>
<dbReference type="GO" id="GO:0016787">
    <property type="term" value="F:hydrolase activity"/>
    <property type="evidence" value="ECO:0007669"/>
    <property type="project" value="UniProtKB-KW"/>
</dbReference>
<reference evidence="1" key="1">
    <citation type="journal article" date="2014" name="Int. J. Syst. Evol. Microbiol.">
        <title>Complete genome sequence of Corynebacterium casei LMG S-19264T (=DSM 44701T), isolated from a smear-ripened cheese.</title>
        <authorList>
            <consortium name="US DOE Joint Genome Institute (JGI-PGF)"/>
            <person name="Walter F."/>
            <person name="Albersmeier A."/>
            <person name="Kalinowski J."/>
            <person name="Ruckert C."/>
        </authorList>
    </citation>
    <scope>NUCLEOTIDE SEQUENCE</scope>
    <source>
        <strain evidence="1">CGMCC 4.5737</strain>
    </source>
</reference>
<dbReference type="InterPro" id="IPR036412">
    <property type="entry name" value="HAD-like_sf"/>
</dbReference>
<organism evidence="1 2">
    <name type="scientific">Longimycelium tulufanense</name>
    <dbReference type="NCBI Taxonomy" id="907463"/>
    <lineage>
        <taxon>Bacteria</taxon>
        <taxon>Bacillati</taxon>
        <taxon>Actinomycetota</taxon>
        <taxon>Actinomycetes</taxon>
        <taxon>Pseudonocardiales</taxon>
        <taxon>Pseudonocardiaceae</taxon>
        <taxon>Longimycelium</taxon>
    </lineage>
</organism>
<accession>A0A8J3FT00</accession>
<dbReference type="InterPro" id="IPR006439">
    <property type="entry name" value="HAD-SF_hydro_IA"/>
</dbReference>
<reference evidence="1" key="2">
    <citation type="submission" date="2020-09" db="EMBL/GenBank/DDBJ databases">
        <authorList>
            <person name="Sun Q."/>
            <person name="Zhou Y."/>
        </authorList>
    </citation>
    <scope>NUCLEOTIDE SEQUENCE</scope>
    <source>
        <strain evidence="1">CGMCC 4.5737</strain>
    </source>
</reference>
<dbReference type="RefSeq" id="WP_189055146.1">
    <property type="nucleotide sequence ID" value="NZ_BMMK01000004.1"/>
</dbReference>
<dbReference type="Proteomes" id="UP000637578">
    <property type="component" value="Unassembled WGS sequence"/>
</dbReference>
<dbReference type="EMBL" id="BMMK01000004">
    <property type="protein sequence ID" value="GGM44499.1"/>
    <property type="molecule type" value="Genomic_DNA"/>
</dbReference>
<name>A0A8J3FT00_9PSEU</name>
<dbReference type="PANTHER" id="PTHR46649:SF4">
    <property type="entry name" value="HALOACID DEHALOGENASE-LIKE HYDROLASE (HAD) SUPERFAMILY PROTEIN"/>
    <property type="match status" value="1"/>
</dbReference>
<comment type="caution">
    <text evidence="1">The sequence shown here is derived from an EMBL/GenBank/DDBJ whole genome shotgun (WGS) entry which is preliminary data.</text>
</comment>